<dbReference type="STRING" id="880073.Cabys_2499"/>
<reference evidence="2 3" key="1">
    <citation type="submission" date="2011-09" db="EMBL/GenBank/DDBJ databases">
        <title>The permanent draft genome of Caldithrix abyssi DSM 13497.</title>
        <authorList>
            <consortium name="US DOE Joint Genome Institute (JGI-PGF)"/>
            <person name="Lucas S."/>
            <person name="Han J."/>
            <person name="Lapidus A."/>
            <person name="Bruce D."/>
            <person name="Goodwin L."/>
            <person name="Pitluck S."/>
            <person name="Peters L."/>
            <person name="Kyrpides N."/>
            <person name="Mavromatis K."/>
            <person name="Ivanova N."/>
            <person name="Mikhailova N."/>
            <person name="Chertkov O."/>
            <person name="Detter J.C."/>
            <person name="Tapia R."/>
            <person name="Han C."/>
            <person name="Land M."/>
            <person name="Hauser L."/>
            <person name="Markowitz V."/>
            <person name="Cheng J.-F."/>
            <person name="Hugenholtz P."/>
            <person name="Woyke T."/>
            <person name="Wu D."/>
            <person name="Spring S."/>
            <person name="Brambilla E."/>
            <person name="Klenk H.-P."/>
            <person name="Eisen J.A."/>
        </authorList>
    </citation>
    <scope>NUCLEOTIDE SEQUENCE [LARGE SCALE GENOMIC DNA]</scope>
    <source>
        <strain evidence="2 3">DSM 13497</strain>
    </source>
</reference>
<name>H1XXN5_CALAY</name>
<proteinExistence type="predicted"/>
<dbReference type="RefSeq" id="WP_006930671.1">
    <property type="nucleotide sequence ID" value="NZ_CM001402.1"/>
</dbReference>
<dbReference type="HOGENOM" id="CLU_058234_0_1_0"/>
<dbReference type="Proteomes" id="UP000183868">
    <property type="component" value="Chromosome"/>
</dbReference>
<evidence type="ECO:0000313" key="3">
    <source>
        <dbReference type="Proteomes" id="UP000004671"/>
    </source>
</evidence>
<dbReference type="Proteomes" id="UP000004671">
    <property type="component" value="Chromosome"/>
</dbReference>
<protein>
    <submittedName>
        <fullName evidence="2">Putative lipoprotein</fullName>
    </submittedName>
</protein>
<dbReference type="AlphaFoldDB" id="H1XXN5"/>
<dbReference type="eggNOG" id="COG3204">
    <property type="taxonomic scope" value="Bacteria"/>
</dbReference>
<dbReference type="InParanoid" id="H1XXN5"/>
<dbReference type="SUPFAM" id="SSF50956">
    <property type="entry name" value="Thermostable phytase (3-phytase)"/>
    <property type="match status" value="1"/>
</dbReference>
<dbReference type="OrthoDB" id="9798438at2"/>
<organism evidence="2 3">
    <name type="scientific">Caldithrix abyssi DSM 13497</name>
    <dbReference type="NCBI Taxonomy" id="880073"/>
    <lineage>
        <taxon>Bacteria</taxon>
        <taxon>Pseudomonadati</taxon>
        <taxon>Calditrichota</taxon>
        <taxon>Calditrichia</taxon>
        <taxon>Calditrichales</taxon>
        <taxon>Calditrichaceae</taxon>
        <taxon>Caldithrix</taxon>
    </lineage>
</organism>
<evidence type="ECO:0000313" key="4">
    <source>
        <dbReference type="Proteomes" id="UP000183868"/>
    </source>
</evidence>
<accession>H1XXN5</accession>
<sequence precursor="true">MRILVAVLLVTLALNACQVDRKSVASDKPASNSPLKKAKISLPQLNEISGIVASKRNKDIFWIHNDSGDKARIFAINSAGELRLTVELQNTKATDWEDITLGKGPRAGLDYIYIADIGDNRARRDVKTIYRLIEPDLSALGDNPLVKIADYDAIRFRFPDGSRDAETLMSDPWNGDLYIVSKRENQVGVYVLPYPQKTDQILTANFLLKLPVTQITAGDISPDGRHIVLKNYEQIFYWKRSREQTLSQAMEKFPAFLNYVPEPQGEAICFSAQMDGYFTVSEMADRNYTVLYFYPHRF</sequence>
<dbReference type="PaxDb" id="880073-Calab_3560"/>
<evidence type="ECO:0000313" key="2">
    <source>
        <dbReference type="EMBL" id="EHO43159.1"/>
    </source>
</evidence>
<dbReference type="KEGG" id="caby:Cabys_2499"/>
<dbReference type="EMBL" id="CP018099">
    <property type="protein sequence ID" value="APF19248.1"/>
    <property type="molecule type" value="Genomic_DNA"/>
</dbReference>
<gene>
    <name evidence="1" type="ORF">Cabys_2499</name>
    <name evidence="2" type="ORF">Calab_3560</name>
</gene>
<keyword evidence="3" id="KW-1185">Reference proteome</keyword>
<keyword evidence="2" id="KW-0449">Lipoprotein</keyword>
<evidence type="ECO:0000313" key="1">
    <source>
        <dbReference type="EMBL" id="APF19248.1"/>
    </source>
</evidence>
<dbReference type="EMBL" id="CM001402">
    <property type="protein sequence ID" value="EHO43159.1"/>
    <property type="molecule type" value="Genomic_DNA"/>
</dbReference>
<reference evidence="1 4" key="2">
    <citation type="submission" date="2016-11" db="EMBL/GenBank/DDBJ databases">
        <title>Genomic analysis of Caldithrix abyssi and proposal of a novel bacterial phylum Caldithrichaeota.</title>
        <authorList>
            <person name="Kublanov I."/>
            <person name="Sigalova O."/>
            <person name="Gavrilov S."/>
            <person name="Lebedinsky A."/>
            <person name="Ivanova N."/>
            <person name="Daum C."/>
            <person name="Reddy T."/>
            <person name="Klenk H.P."/>
            <person name="Goker M."/>
            <person name="Reva O."/>
            <person name="Miroshnichenko M."/>
            <person name="Kyprides N."/>
            <person name="Woyke T."/>
            <person name="Gelfand M."/>
        </authorList>
    </citation>
    <scope>NUCLEOTIDE SEQUENCE [LARGE SCALE GENOMIC DNA]</scope>
    <source>
        <strain evidence="1 4">LF13</strain>
    </source>
</reference>